<keyword evidence="2 6" id="KW-0812">Transmembrane</keyword>
<dbReference type="Pfam" id="PF20684">
    <property type="entry name" value="Fung_rhodopsin"/>
    <property type="match status" value="1"/>
</dbReference>
<feature type="transmembrane region" description="Helical" evidence="6">
    <location>
        <begin position="72"/>
        <end position="90"/>
    </location>
</feature>
<dbReference type="InterPro" id="IPR052337">
    <property type="entry name" value="SAT4-like"/>
</dbReference>
<comment type="similarity">
    <text evidence="5">Belongs to the SAT4 family.</text>
</comment>
<name>A0A8H3F2B6_9LECA</name>
<reference evidence="8" key="1">
    <citation type="submission" date="2021-03" db="EMBL/GenBank/DDBJ databases">
        <authorList>
            <person name="Tagirdzhanova G."/>
        </authorList>
    </citation>
    <scope>NUCLEOTIDE SEQUENCE</scope>
</reference>
<dbReference type="PANTHER" id="PTHR33048:SF129">
    <property type="entry name" value="INTEGRAL MEMBRANE PROTEIN-RELATED"/>
    <property type="match status" value="1"/>
</dbReference>
<evidence type="ECO:0000256" key="2">
    <source>
        <dbReference type="ARBA" id="ARBA00022692"/>
    </source>
</evidence>
<dbReference type="Proteomes" id="UP000664203">
    <property type="component" value="Unassembled WGS sequence"/>
</dbReference>
<comment type="caution">
    <text evidence="8">The sequence shown here is derived from an EMBL/GenBank/DDBJ whole genome shotgun (WGS) entry which is preliminary data.</text>
</comment>
<evidence type="ECO:0000313" key="9">
    <source>
        <dbReference type="Proteomes" id="UP000664203"/>
    </source>
</evidence>
<protein>
    <recommendedName>
        <fullName evidence="7">Rhodopsin domain-containing protein</fullName>
    </recommendedName>
</protein>
<evidence type="ECO:0000256" key="6">
    <source>
        <dbReference type="SAM" id="Phobius"/>
    </source>
</evidence>
<dbReference type="PANTHER" id="PTHR33048">
    <property type="entry name" value="PTH11-LIKE INTEGRAL MEMBRANE PROTEIN (AFU_ORTHOLOGUE AFUA_5G11245)"/>
    <property type="match status" value="1"/>
</dbReference>
<evidence type="ECO:0000313" key="8">
    <source>
        <dbReference type="EMBL" id="CAF9917966.1"/>
    </source>
</evidence>
<evidence type="ECO:0000256" key="5">
    <source>
        <dbReference type="ARBA" id="ARBA00038359"/>
    </source>
</evidence>
<dbReference type="OrthoDB" id="2496787at2759"/>
<keyword evidence="4 6" id="KW-0472">Membrane</keyword>
<accession>A0A8H3F2B6</accession>
<dbReference type="GO" id="GO:0016020">
    <property type="term" value="C:membrane"/>
    <property type="evidence" value="ECO:0007669"/>
    <property type="project" value="UniProtKB-SubCell"/>
</dbReference>
<gene>
    <name evidence="8" type="ORF">ALECFALPRED_000438</name>
</gene>
<keyword evidence="9" id="KW-1185">Reference proteome</keyword>
<comment type="subcellular location">
    <subcellularLocation>
        <location evidence="1">Membrane</location>
        <topology evidence="1">Multi-pass membrane protein</topology>
    </subcellularLocation>
</comment>
<evidence type="ECO:0000256" key="4">
    <source>
        <dbReference type="ARBA" id="ARBA00023136"/>
    </source>
</evidence>
<dbReference type="AlphaFoldDB" id="A0A8H3F2B6"/>
<feature type="transmembrane region" description="Helical" evidence="6">
    <location>
        <begin position="110"/>
        <end position="134"/>
    </location>
</feature>
<evidence type="ECO:0000256" key="3">
    <source>
        <dbReference type="ARBA" id="ARBA00022989"/>
    </source>
</evidence>
<keyword evidence="3 6" id="KW-1133">Transmembrane helix</keyword>
<evidence type="ECO:0000256" key="1">
    <source>
        <dbReference type="ARBA" id="ARBA00004141"/>
    </source>
</evidence>
<dbReference type="EMBL" id="CAJPDR010000105">
    <property type="protein sequence ID" value="CAF9917966.1"/>
    <property type="molecule type" value="Genomic_DNA"/>
</dbReference>
<evidence type="ECO:0000259" key="7">
    <source>
        <dbReference type="Pfam" id="PF20684"/>
    </source>
</evidence>
<dbReference type="InterPro" id="IPR049326">
    <property type="entry name" value="Rhodopsin_dom_fungi"/>
</dbReference>
<sequence>MALYYTPAFFIKVFRCNPIHKAWDTMVPGDCITTESTIFVADCTTSIVTDLAILVLPMPLVWQLETSLKRKLRIMVVFAGGTLACAANIARTVQNYTLNSEDATYSIEVIMLWAIAEVNLGLICSCLPILPALYQHMFRSTRKLTSNISSYHRLKVLNTSTSAFQRAKVSPEGEAQTGAAMKAAAHDEHTGASNFAGGLSYTVRGGSNSVEENGVSWNGSGILKTVDVSQTGVSAPEPANLPRAYIGTSRPMRHSQEALDVARHYEISKYDIQRWTKF</sequence>
<proteinExistence type="inferred from homology"/>
<feature type="domain" description="Rhodopsin" evidence="7">
    <location>
        <begin position="2"/>
        <end position="135"/>
    </location>
</feature>
<organism evidence="8 9">
    <name type="scientific">Alectoria fallacina</name>
    <dbReference type="NCBI Taxonomy" id="1903189"/>
    <lineage>
        <taxon>Eukaryota</taxon>
        <taxon>Fungi</taxon>
        <taxon>Dikarya</taxon>
        <taxon>Ascomycota</taxon>
        <taxon>Pezizomycotina</taxon>
        <taxon>Lecanoromycetes</taxon>
        <taxon>OSLEUM clade</taxon>
        <taxon>Lecanoromycetidae</taxon>
        <taxon>Lecanorales</taxon>
        <taxon>Lecanorineae</taxon>
        <taxon>Parmeliaceae</taxon>
        <taxon>Alectoria</taxon>
    </lineage>
</organism>